<dbReference type="AlphaFoldDB" id="A0A9W9D783"/>
<feature type="transmembrane region" description="Helical" evidence="1">
    <location>
        <begin position="45"/>
        <end position="66"/>
    </location>
</feature>
<gene>
    <name evidence="2" type="ORF">N0V91_005582</name>
</gene>
<dbReference type="Proteomes" id="UP001140510">
    <property type="component" value="Unassembled WGS sequence"/>
</dbReference>
<dbReference type="OrthoDB" id="444631at2759"/>
<keyword evidence="3" id="KW-1185">Reference proteome</keyword>
<proteinExistence type="predicted"/>
<dbReference type="EMBL" id="JAPEVA010000039">
    <property type="protein sequence ID" value="KAJ4404847.1"/>
    <property type="molecule type" value="Genomic_DNA"/>
</dbReference>
<evidence type="ECO:0000313" key="3">
    <source>
        <dbReference type="Proteomes" id="UP001140510"/>
    </source>
</evidence>
<sequence length="140" mass="16116">MESSAAMNYTHLMILIWSMWAVALLLTLLRGLIRWHSQRQIFADDYLIFGGMLSLTALTAVVTRLLPQFYLAGSYTAAVMQDPTTLMPLPPDVFLARTQTSLKLMFSQMLLFWTTLWAAKFSILFFFRRLLDGLPRYIKA</sequence>
<keyword evidence="1" id="KW-1133">Transmembrane helix</keyword>
<protein>
    <submittedName>
        <fullName evidence="2">Uncharacterized protein</fullName>
    </submittedName>
</protein>
<comment type="caution">
    <text evidence="2">The sequence shown here is derived from an EMBL/GenBank/DDBJ whole genome shotgun (WGS) entry which is preliminary data.</text>
</comment>
<keyword evidence="1" id="KW-0812">Transmembrane</keyword>
<feature type="transmembrane region" description="Helical" evidence="1">
    <location>
        <begin position="12"/>
        <end position="33"/>
    </location>
</feature>
<reference evidence="2" key="1">
    <citation type="submission" date="2022-10" db="EMBL/GenBank/DDBJ databases">
        <title>Tapping the CABI collections for fungal endophytes: first genome assemblies for Collariella, Neodidymelliopsis, Ascochyta clinopodiicola, Didymella pomorum, Didymosphaeria variabile, Neocosmospora piperis and Neocucurbitaria cava.</title>
        <authorList>
            <person name="Hill R."/>
        </authorList>
    </citation>
    <scope>NUCLEOTIDE SEQUENCE</scope>
    <source>
        <strain evidence="2">IMI 355091</strain>
    </source>
</reference>
<evidence type="ECO:0000256" key="1">
    <source>
        <dbReference type="SAM" id="Phobius"/>
    </source>
</evidence>
<organism evidence="2 3">
    <name type="scientific">Didymella pomorum</name>
    <dbReference type="NCBI Taxonomy" id="749634"/>
    <lineage>
        <taxon>Eukaryota</taxon>
        <taxon>Fungi</taxon>
        <taxon>Dikarya</taxon>
        <taxon>Ascomycota</taxon>
        <taxon>Pezizomycotina</taxon>
        <taxon>Dothideomycetes</taxon>
        <taxon>Pleosporomycetidae</taxon>
        <taxon>Pleosporales</taxon>
        <taxon>Pleosporineae</taxon>
        <taxon>Didymellaceae</taxon>
        <taxon>Didymella</taxon>
    </lineage>
</organism>
<feature type="transmembrane region" description="Helical" evidence="1">
    <location>
        <begin position="110"/>
        <end position="131"/>
    </location>
</feature>
<accession>A0A9W9D783</accession>
<name>A0A9W9D783_9PLEO</name>
<keyword evidence="1" id="KW-0472">Membrane</keyword>
<evidence type="ECO:0000313" key="2">
    <source>
        <dbReference type="EMBL" id="KAJ4404847.1"/>
    </source>
</evidence>